<comment type="caution">
    <text evidence="3">The sequence shown here is derived from an EMBL/GenBank/DDBJ whole genome shotgun (WGS) entry which is preliminary data.</text>
</comment>
<protein>
    <submittedName>
        <fullName evidence="3">CRTAC1 family protein</fullName>
    </submittedName>
</protein>
<name>A0A502KZK1_9GAMM</name>
<sequence>MKSTREMIKLFGSLFTFSLLMPLNCYAFENSIAEILNAINKLEKKSEPKCYATASRLEDFMFGTPLDDDARFTKNILQKQFIEKIWQQASRLAMNEQEDIILSSHITASVLGLFTKQQNSHGHWLLTFNGGDELTIHKDDKRQYASIAYSLRAILAVQQNNLLNFESSLLPLSENAIEQLKDNLDFYTLAALKVADNKAKIDNEHLITVKNIATVWQELGDISVKKATEIKTQYQKIDPVLVKQMANKKLSAYATYNKVNNQLFLRNLQVYFARVSWPKDKAESARIIKKFTEIASVFSGDLYAGAQQKAMSNNLTVISEKSVHDFAKQFIPHQLNEYEDVLFFPNLPKTEQIYLESYDMDAFRDAGVHWQYLTKAIFSPSFDVYIEPDPFAAELIVENIAQYGVLLLRVAGTQAINMGDQRLKVKHLELAKQLLDEKVTLHLNRKAEAVGEVSIHSVKEENNIQVLATRTPFENVTKSSGISFEHKSSDWLNRQLRSFIKKDATSGIITIPPAFGGSGVAVEDINSDGFADVLLLGGRGNKLFLNQKNGRFIDKTRAYGLEWIRQEDNHPGEVRQPLIADINNDGWQDIIITYVDDSHRVYKNISGNRFEDVTHIANIGGKNQVGGPATLFDFDNDGDLDLYITYFGNYLRGDLPTLKRRNSNGEANQLFENIGDFKFRNITVGSGLDNTGWAQAVAHTDINNDGWQDIIVGNDFGVNGYYINDKKGHFDEISYQLSTDKPSYTMGIGISDLNSDALPDFYISNIVTMNKDESYILPNEDTKLKFNADKLAHMKVIEANDLFISSIGGDKQTYIASRNVGRGYSSTGWSWDADFFDYDLDGDDDLYVLNGMNEFNLYSSKNPYYRDPKNNQVKQAVMPVSAKEKNVFFENSAGKLNNVTEKSGLGLLSNSRSASYFDRDNDGDLDIIINNYHEEAVLFDNQLAQSNSHWLKVKLKGDPKQNVSLDAIGAKILVSLPNKTQIWREVRSTDGYMSVHPKEQHVGLGTAELVDIDIIWPNGKHQALKQVKANQRLEISL</sequence>
<evidence type="ECO:0000313" key="4">
    <source>
        <dbReference type="Proteomes" id="UP000315303"/>
    </source>
</evidence>
<dbReference type="AlphaFoldDB" id="A0A502KZK1"/>
<feature type="domain" description="ASPIC/UnbV" evidence="2">
    <location>
        <begin position="967"/>
        <end position="1033"/>
    </location>
</feature>
<gene>
    <name evidence="3" type="ORF">EPA86_05080</name>
</gene>
<dbReference type="InterPro" id="IPR013517">
    <property type="entry name" value="FG-GAP"/>
</dbReference>
<keyword evidence="4" id="KW-1185">Reference proteome</keyword>
<dbReference type="EMBL" id="SAWY01000009">
    <property type="protein sequence ID" value="TPH17058.1"/>
    <property type="molecule type" value="Genomic_DNA"/>
</dbReference>
<keyword evidence="1" id="KW-0732">Signal</keyword>
<dbReference type="PANTHER" id="PTHR16026:SF0">
    <property type="entry name" value="CARTILAGE ACIDIC PROTEIN 1"/>
    <property type="match status" value="1"/>
</dbReference>
<dbReference type="InterPro" id="IPR028994">
    <property type="entry name" value="Integrin_alpha_N"/>
</dbReference>
<dbReference type="Gene3D" id="2.130.10.130">
    <property type="entry name" value="Integrin alpha, N-terminal"/>
    <property type="match status" value="2"/>
</dbReference>
<accession>A0A502KZK1</accession>
<organism evidence="3 4">
    <name type="scientific">Litorilituus lipolyticus</name>
    <dbReference type="NCBI Taxonomy" id="2491017"/>
    <lineage>
        <taxon>Bacteria</taxon>
        <taxon>Pseudomonadati</taxon>
        <taxon>Pseudomonadota</taxon>
        <taxon>Gammaproteobacteria</taxon>
        <taxon>Alteromonadales</taxon>
        <taxon>Colwelliaceae</taxon>
        <taxon>Litorilituus</taxon>
    </lineage>
</organism>
<evidence type="ECO:0000256" key="1">
    <source>
        <dbReference type="ARBA" id="ARBA00022729"/>
    </source>
</evidence>
<dbReference type="InterPro" id="IPR027039">
    <property type="entry name" value="Crtac1"/>
</dbReference>
<dbReference type="InterPro" id="IPR011519">
    <property type="entry name" value="UnbV_ASPIC"/>
</dbReference>
<dbReference type="PANTHER" id="PTHR16026">
    <property type="entry name" value="CARTILAGE ACIDIC PROTEIN 1"/>
    <property type="match status" value="1"/>
</dbReference>
<dbReference type="Proteomes" id="UP000315303">
    <property type="component" value="Unassembled WGS sequence"/>
</dbReference>
<evidence type="ECO:0000259" key="2">
    <source>
        <dbReference type="Pfam" id="PF07593"/>
    </source>
</evidence>
<dbReference type="OrthoDB" id="100785at2"/>
<dbReference type="SUPFAM" id="SSF69318">
    <property type="entry name" value="Integrin alpha N-terminal domain"/>
    <property type="match status" value="1"/>
</dbReference>
<dbReference type="Pfam" id="PF13517">
    <property type="entry name" value="FG-GAP_3"/>
    <property type="match status" value="2"/>
</dbReference>
<evidence type="ECO:0000313" key="3">
    <source>
        <dbReference type="EMBL" id="TPH17058.1"/>
    </source>
</evidence>
<dbReference type="Pfam" id="PF07593">
    <property type="entry name" value="UnbV_ASPIC"/>
    <property type="match status" value="1"/>
</dbReference>
<proteinExistence type="predicted"/>
<reference evidence="3 4" key="1">
    <citation type="submission" date="2019-01" db="EMBL/GenBank/DDBJ databases">
        <title>Litorilituus lipolytica sp. nov., isolated from intertidal sand of the Yellow Sea in China.</title>
        <authorList>
            <person name="Liu A."/>
        </authorList>
    </citation>
    <scope>NUCLEOTIDE SEQUENCE [LARGE SCALE GENOMIC DNA]</scope>
    <source>
        <strain evidence="3 4">RZ04</strain>
    </source>
</reference>